<dbReference type="Proteomes" id="UP001232156">
    <property type="component" value="Unassembled WGS sequence"/>
</dbReference>
<dbReference type="EMBL" id="JAUZQE010000001">
    <property type="protein sequence ID" value="MDR4124375.1"/>
    <property type="molecule type" value="Genomic_DNA"/>
</dbReference>
<dbReference type="PANTHER" id="PTHR32308">
    <property type="entry name" value="LYASE BETA SUBUNIT, PUTATIVE (AFU_ORTHOLOGUE AFUA_4G13030)-RELATED"/>
    <property type="match status" value="1"/>
</dbReference>
<evidence type="ECO:0000313" key="5">
    <source>
        <dbReference type="EMBL" id="MDR4124375.1"/>
    </source>
</evidence>
<comment type="caution">
    <text evidence="5">The sequence shown here is derived from an EMBL/GenBank/DDBJ whole genome shotgun (WGS) entry which is preliminary data.</text>
</comment>
<organism evidence="5 6">
    <name type="scientific">Yanghanlia caeni</name>
    <dbReference type="NCBI Taxonomy" id="3064283"/>
    <lineage>
        <taxon>Bacteria</taxon>
        <taxon>Pseudomonadati</taxon>
        <taxon>Pseudomonadota</taxon>
        <taxon>Betaproteobacteria</taxon>
        <taxon>Burkholderiales</taxon>
        <taxon>Alcaligenaceae</taxon>
        <taxon>Yanghanlia</taxon>
    </lineage>
</organism>
<proteinExistence type="predicted"/>
<dbReference type="SUPFAM" id="SSF51621">
    <property type="entry name" value="Phosphoenolpyruvate/pyruvate domain"/>
    <property type="match status" value="1"/>
</dbReference>
<sequence length="295" mass="31775">MSTFARRSMLMTPGNRLERMLKAASLGADALVFDLEDSVPPEQKPAARSTVARALQQAADAGKELCVRVNSLGSGHGLADLQAIPWHLADSIMIPKVESAEELLRFEHALGECNGLEGRNGPIEFVVMLETPRGIFNALAITDATERTTALFFGSGDYTSAMNARPLPDVLQYPRSVVCAAAGARGIQAIDAAYFLKVKDADATREDAVQARQFGFAGKVVFHPAQIDVVNEVFTPTADEIREASLIVDAYEAARAKGLGTLVVEGHFVAIDLVLPARRRLELARRLNLIPGNPV</sequence>
<name>A0ABU1D1Q3_9BURK</name>
<dbReference type="InterPro" id="IPR011206">
    <property type="entry name" value="Citrate_lyase_beta/mcl1/mcl2"/>
</dbReference>
<keyword evidence="6" id="KW-1185">Reference proteome</keyword>
<gene>
    <name evidence="5" type="ORF">Q8947_00010</name>
</gene>
<reference evidence="5 6" key="1">
    <citation type="submission" date="2023-08" db="EMBL/GenBank/DDBJ databases">
        <title>Alcaligenaceae gen. nov., a novel taxon isolated from the sludge of Yixing Pesticide Factory.</title>
        <authorList>
            <person name="Ruan L."/>
        </authorList>
    </citation>
    <scope>NUCLEOTIDE SEQUENCE [LARGE SCALE GENOMIC DNA]</scope>
    <source>
        <strain evidence="5 6">LG-2</strain>
    </source>
</reference>
<dbReference type="PANTHER" id="PTHR32308:SF0">
    <property type="entry name" value="HPCH_HPAI ALDOLASE_CITRATE LYASE DOMAIN-CONTAINING PROTEIN"/>
    <property type="match status" value="1"/>
</dbReference>
<keyword evidence="3" id="KW-0460">Magnesium</keyword>
<dbReference type="GO" id="GO:0016829">
    <property type="term" value="F:lyase activity"/>
    <property type="evidence" value="ECO:0007669"/>
    <property type="project" value="UniProtKB-KW"/>
</dbReference>
<keyword evidence="2" id="KW-0479">Metal-binding</keyword>
<evidence type="ECO:0000256" key="3">
    <source>
        <dbReference type="ARBA" id="ARBA00022842"/>
    </source>
</evidence>
<dbReference type="InterPro" id="IPR005000">
    <property type="entry name" value="Aldolase/citrate-lyase_domain"/>
</dbReference>
<accession>A0ABU1D1Q3</accession>
<evidence type="ECO:0000256" key="1">
    <source>
        <dbReference type="ARBA" id="ARBA00001946"/>
    </source>
</evidence>
<keyword evidence="5" id="KW-0456">Lyase</keyword>
<dbReference type="Pfam" id="PF03328">
    <property type="entry name" value="HpcH_HpaI"/>
    <property type="match status" value="1"/>
</dbReference>
<evidence type="ECO:0000313" key="6">
    <source>
        <dbReference type="Proteomes" id="UP001232156"/>
    </source>
</evidence>
<dbReference type="InterPro" id="IPR040442">
    <property type="entry name" value="Pyrv_kinase-like_dom_sf"/>
</dbReference>
<feature type="domain" description="HpcH/HpaI aldolase/citrate lyase" evidence="4">
    <location>
        <begin position="7"/>
        <end position="224"/>
    </location>
</feature>
<protein>
    <submittedName>
        <fullName evidence="5">CoA ester lyase</fullName>
    </submittedName>
</protein>
<comment type="cofactor">
    <cofactor evidence="1">
        <name>Mg(2+)</name>
        <dbReference type="ChEBI" id="CHEBI:18420"/>
    </cofactor>
</comment>
<dbReference type="PIRSF" id="PIRSF015582">
    <property type="entry name" value="Cit_lyase_B"/>
    <property type="match status" value="1"/>
</dbReference>
<evidence type="ECO:0000256" key="2">
    <source>
        <dbReference type="ARBA" id="ARBA00022723"/>
    </source>
</evidence>
<evidence type="ECO:0000259" key="4">
    <source>
        <dbReference type="Pfam" id="PF03328"/>
    </source>
</evidence>
<dbReference type="RefSeq" id="WP_165279028.1">
    <property type="nucleotide sequence ID" value="NZ_JAUZQE010000001.1"/>
</dbReference>
<dbReference type="Gene3D" id="3.20.20.60">
    <property type="entry name" value="Phosphoenolpyruvate-binding domains"/>
    <property type="match status" value="1"/>
</dbReference>
<dbReference type="InterPro" id="IPR015813">
    <property type="entry name" value="Pyrv/PenolPyrv_kinase-like_dom"/>
</dbReference>